<gene>
    <name evidence="4" type="primary">ABCC1</name>
    <name evidence="4" type="ORF">LPJ64_006360</name>
</gene>
<keyword evidence="3" id="KW-0812">Transmembrane</keyword>
<evidence type="ECO:0000256" key="2">
    <source>
        <dbReference type="ARBA" id="ARBA00022840"/>
    </source>
</evidence>
<organism evidence="4 5">
    <name type="scientific">Coemansia asiatica</name>
    <dbReference type="NCBI Taxonomy" id="1052880"/>
    <lineage>
        <taxon>Eukaryota</taxon>
        <taxon>Fungi</taxon>
        <taxon>Fungi incertae sedis</taxon>
        <taxon>Zoopagomycota</taxon>
        <taxon>Kickxellomycotina</taxon>
        <taxon>Kickxellomycetes</taxon>
        <taxon>Kickxellales</taxon>
        <taxon>Kickxellaceae</taxon>
        <taxon>Coemansia</taxon>
    </lineage>
</organism>
<dbReference type="InterPro" id="IPR027417">
    <property type="entry name" value="P-loop_NTPase"/>
</dbReference>
<keyword evidence="3" id="KW-1133">Transmembrane helix</keyword>
<keyword evidence="5" id="KW-1185">Reference proteome</keyword>
<protein>
    <submittedName>
        <fullName evidence="4">Multidrug resistance-associated protein 1</fullName>
    </submittedName>
</protein>
<dbReference type="EMBL" id="JANBOH010000712">
    <property type="protein sequence ID" value="KAJ1641706.1"/>
    <property type="molecule type" value="Genomic_DNA"/>
</dbReference>
<dbReference type="GO" id="GO:0042626">
    <property type="term" value="F:ATPase-coupled transmembrane transporter activity"/>
    <property type="evidence" value="ECO:0007669"/>
    <property type="project" value="TreeGrafter"/>
</dbReference>
<dbReference type="GO" id="GO:0016020">
    <property type="term" value="C:membrane"/>
    <property type="evidence" value="ECO:0007669"/>
    <property type="project" value="TreeGrafter"/>
</dbReference>
<dbReference type="InterPro" id="IPR050173">
    <property type="entry name" value="ABC_transporter_C-like"/>
</dbReference>
<comment type="caution">
    <text evidence="4">The sequence shown here is derived from an EMBL/GenBank/DDBJ whole genome shotgun (WGS) entry which is preliminary data.</text>
</comment>
<name>A0A9W8CHA0_9FUNG</name>
<keyword evidence="1" id="KW-0547">Nucleotide-binding</keyword>
<dbReference type="Gene3D" id="3.40.50.300">
    <property type="entry name" value="P-loop containing nucleotide triphosphate hydrolases"/>
    <property type="match status" value="1"/>
</dbReference>
<dbReference type="PANTHER" id="PTHR24223">
    <property type="entry name" value="ATP-BINDING CASSETTE SUB-FAMILY C"/>
    <property type="match status" value="1"/>
</dbReference>
<evidence type="ECO:0000256" key="3">
    <source>
        <dbReference type="SAM" id="Phobius"/>
    </source>
</evidence>
<dbReference type="SUPFAM" id="SSF52540">
    <property type="entry name" value="P-loop containing nucleoside triphosphate hydrolases"/>
    <property type="match status" value="1"/>
</dbReference>
<accession>A0A9W8CHA0</accession>
<evidence type="ECO:0000313" key="4">
    <source>
        <dbReference type="EMBL" id="KAJ1641706.1"/>
    </source>
</evidence>
<sequence length="163" mass="18416">LYLEADVYIFDDILSAVDAHVERHIIERILVADGIIGNKTRILVTHAEHLVPLSNIVISFSNGNASIVRQNPEPFDPTSCISALDKLSATEQKHANANTKSNVHDKFTIHPEIDYPQLSISYIWRFIKLSGYGAVSIVIGMYLLNVYCIYYIEDLRMNLIRGK</sequence>
<dbReference type="GO" id="GO:0005524">
    <property type="term" value="F:ATP binding"/>
    <property type="evidence" value="ECO:0007669"/>
    <property type="project" value="UniProtKB-KW"/>
</dbReference>
<dbReference type="Proteomes" id="UP001145021">
    <property type="component" value="Unassembled WGS sequence"/>
</dbReference>
<dbReference type="AlphaFoldDB" id="A0A9W8CHA0"/>
<feature type="non-terminal residue" evidence="4">
    <location>
        <position position="163"/>
    </location>
</feature>
<proteinExistence type="predicted"/>
<feature type="transmembrane region" description="Helical" evidence="3">
    <location>
        <begin position="129"/>
        <end position="152"/>
    </location>
</feature>
<keyword evidence="2" id="KW-0067">ATP-binding</keyword>
<reference evidence="4" key="1">
    <citation type="submission" date="2022-07" db="EMBL/GenBank/DDBJ databases">
        <title>Phylogenomic reconstructions and comparative analyses of Kickxellomycotina fungi.</title>
        <authorList>
            <person name="Reynolds N.K."/>
            <person name="Stajich J.E."/>
            <person name="Barry K."/>
            <person name="Grigoriev I.V."/>
            <person name="Crous P."/>
            <person name="Smith M.E."/>
        </authorList>
    </citation>
    <scope>NUCLEOTIDE SEQUENCE</scope>
    <source>
        <strain evidence="4">NBRC 105413</strain>
    </source>
</reference>
<evidence type="ECO:0000313" key="5">
    <source>
        <dbReference type="Proteomes" id="UP001145021"/>
    </source>
</evidence>
<keyword evidence="3" id="KW-0472">Membrane</keyword>
<evidence type="ECO:0000256" key="1">
    <source>
        <dbReference type="ARBA" id="ARBA00022741"/>
    </source>
</evidence>